<gene>
    <name evidence="1" type="ORF">PPENT_87.1.T0230002</name>
</gene>
<dbReference type="OrthoDB" id="443318at2759"/>
<dbReference type="InterPro" id="IPR001563">
    <property type="entry name" value="Peptidase_S10"/>
</dbReference>
<dbReference type="Pfam" id="PF00450">
    <property type="entry name" value="Peptidase_S10"/>
    <property type="match status" value="1"/>
</dbReference>
<protein>
    <submittedName>
        <fullName evidence="1">Uncharacterized protein</fullName>
    </submittedName>
</protein>
<reference evidence="1" key="1">
    <citation type="submission" date="2021-01" db="EMBL/GenBank/DDBJ databases">
        <authorList>
            <consortium name="Genoscope - CEA"/>
            <person name="William W."/>
        </authorList>
    </citation>
    <scope>NUCLEOTIDE SEQUENCE</scope>
</reference>
<accession>A0A8S1TKV2</accession>
<organism evidence="1 2">
    <name type="scientific">Paramecium pentaurelia</name>
    <dbReference type="NCBI Taxonomy" id="43138"/>
    <lineage>
        <taxon>Eukaryota</taxon>
        <taxon>Sar</taxon>
        <taxon>Alveolata</taxon>
        <taxon>Ciliophora</taxon>
        <taxon>Intramacronucleata</taxon>
        <taxon>Oligohymenophorea</taxon>
        <taxon>Peniculida</taxon>
        <taxon>Parameciidae</taxon>
        <taxon>Paramecium</taxon>
    </lineage>
</organism>
<name>A0A8S1TKV2_9CILI</name>
<comment type="caution">
    <text evidence="1">The sequence shown here is derived from an EMBL/GenBank/DDBJ whole genome shotgun (WGS) entry which is preliminary data.</text>
</comment>
<proteinExistence type="predicted"/>
<dbReference type="GO" id="GO:0004185">
    <property type="term" value="F:serine-type carboxypeptidase activity"/>
    <property type="evidence" value="ECO:0007669"/>
    <property type="project" value="InterPro"/>
</dbReference>
<keyword evidence="2" id="KW-1185">Reference proteome</keyword>
<evidence type="ECO:0000313" key="1">
    <source>
        <dbReference type="EMBL" id="CAD8152347.1"/>
    </source>
</evidence>
<dbReference type="AlphaFoldDB" id="A0A8S1TKV2"/>
<dbReference type="Proteomes" id="UP000689195">
    <property type="component" value="Unassembled WGS sequence"/>
</dbReference>
<evidence type="ECO:0000313" key="2">
    <source>
        <dbReference type="Proteomes" id="UP000689195"/>
    </source>
</evidence>
<dbReference type="GO" id="GO:0006508">
    <property type="term" value="P:proteolysis"/>
    <property type="evidence" value="ECO:0007669"/>
    <property type="project" value="InterPro"/>
</dbReference>
<dbReference type="EMBL" id="CAJJDO010000023">
    <property type="protein sequence ID" value="CAD8152347.1"/>
    <property type="molecule type" value="Genomic_DNA"/>
</dbReference>
<sequence length="133" mass="15841">MKDRVKNFIKDLQININNNLGELMIQYILIGIRTQLRILKLIFQNLKNSIQNYDQIKEKKCQFIKDLETSFPKKIFTSKREGYEQNETAETISYYKNFYFAILYNAGHFVHNDLPIATLKMVTHFLNDDQNLN</sequence>